<organism evidence="1 2">
    <name type="scientific">Phycomyces blakesleeanus (strain ATCC 8743b / DSM 1359 / FGSC 10004 / NBRC 33097 / NRRL 1555)</name>
    <dbReference type="NCBI Taxonomy" id="763407"/>
    <lineage>
        <taxon>Eukaryota</taxon>
        <taxon>Fungi</taxon>
        <taxon>Fungi incertae sedis</taxon>
        <taxon>Mucoromycota</taxon>
        <taxon>Mucoromycotina</taxon>
        <taxon>Mucoromycetes</taxon>
        <taxon>Mucorales</taxon>
        <taxon>Phycomycetaceae</taxon>
        <taxon>Phycomyces</taxon>
    </lineage>
</organism>
<evidence type="ECO:0000313" key="1">
    <source>
        <dbReference type="EMBL" id="OAD78319.1"/>
    </source>
</evidence>
<dbReference type="EMBL" id="KV440973">
    <property type="protein sequence ID" value="OAD78319.1"/>
    <property type="molecule type" value="Genomic_DNA"/>
</dbReference>
<gene>
    <name evidence="1" type="ORF">PHYBLDRAFT_69740</name>
</gene>
<accession>A0A167PPS3</accession>
<name>A0A167PPS3_PHYB8</name>
<proteinExistence type="predicted"/>
<dbReference type="GeneID" id="29003063"/>
<dbReference type="VEuPathDB" id="FungiDB:PHYBLDRAFT_69740"/>
<reference evidence="2" key="1">
    <citation type="submission" date="2015-06" db="EMBL/GenBank/DDBJ databases">
        <title>Expansion of signal transduction pathways in fungi by whole-genome duplication.</title>
        <authorList>
            <consortium name="DOE Joint Genome Institute"/>
            <person name="Corrochano L.M."/>
            <person name="Kuo A."/>
            <person name="Marcet-Houben M."/>
            <person name="Polaino S."/>
            <person name="Salamov A."/>
            <person name="Villalobos J.M."/>
            <person name="Alvarez M.I."/>
            <person name="Avalos J."/>
            <person name="Benito E.P."/>
            <person name="Benoit I."/>
            <person name="Burger G."/>
            <person name="Camino L.P."/>
            <person name="Canovas D."/>
            <person name="Cerda-Olmedo E."/>
            <person name="Cheng J.-F."/>
            <person name="Dominguez A."/>
            <person name="Elias M."/>
            <person name="Eslava A.P."/>
            <person name="Glaser F."/>
            <person name="Grimwood J."/>
            <person name="Gutierrez G."/>
            <person name="Heitman J."/>
            <person name="Henrissat B."/>
            <person name="Iturriaga E.A."/>
            <person name="Lang B.F."/>
            <person name="Lavin J.L."/>
            <person name="Lee S."/>
            <person name="Li W."/>
            <person name="Lindquist E."/>
            <person name="Lopez-Garcia S."/>
            <person name="Luque E.M."/>
            <person name="Marcos A.T."/>
            <person name="Martin J."/>
            <person name="McCluskey K."/>
            <person name="Medina H.R."/>
            <person name="Miralles-Duran A."/>
            <person name="Miyazaki A."/>
            <person name="Munoz-Torres E."/>
            <person name="Oguiza J.A."/>
            <person name="Ohm R."/>
            <person name="Olmedo M."/>
            <person name="Orejas M."/>
            <person name="Ortiz-Castellanos L."/>
            <person name="Pisabarro A.G."/>
            <person name="Rodriguez-Romero J."/>
            <person name="Ruiz-Herrera J."/>
            <person name="Ruiz-Vazquez R."/>
            <person name="Sanz C."/>
            <person name="Schackwitz W."/>
            <person name="Schmutz J."/>
            <person name="Shahriari M."/>
            <person name="Shelest E."/>
            <person name="Silva-Franco F."/>
            <person name="Soanes D."/>
            <person name="Syed K."/>
            <person name="Tagua V.G."/>
            <person name="Talbot N.J."/>
            <person name="Thon M."/>
            <person name="De vries R.P."/>
            <person name="Wiebenga A."/>
            <person name="Yadav J.S."/>
            <person name="Braun E.L."/>
            <person name="Baker S."/>
            <person name="Garre V."/>
            <person name="Horwitz B."/>
            <person name="Torres-Martinez S."/>
            <person name="Idnurm A."/>
            <person name="Herrera-Estrella A."/>
            <person name="Gabaldon T."/>
            <person name="Grigoriev I.V."/>
        </authorList>
    </citation>
    <scope>NUCLEOTIDE SEQUENCE [LARGE SCALE GENOMIC DNA]</scope>
    <source>
        <strain evidence="2">NRRL 1555(-)</strain>
    </source>
</reference>
<dbReference type="InParanoid" id="A0A167PPS3"/>
<keyword evidence="2" id="KW-1185">Reference proteome</keyword>
<dbReference type="Proteomes" id="UP000077315">
    <property type="component" value="Unassembled WGS sequence"/>
</dbReference>
<dbReference type="OrthoDB" id="2251846at2759"/>
<dbReference type="AlphaFoldDB" id="A0A167PPS3"/>
<protein>
    <submittedName>
        <fullName evidence="1">Uncharacterized protein</fullName>
    </submittedName>
</protein>
<sequence length="291" mass="33859">MTNISQNNALFIFYNEEVTDEANKRLTVKLYLLCELDIRYTKEPRKPMLQTKVKINGNLAYYHCYANKHPEPATYVDKVILKDHGQAIDYANQVYLPSTLSDKKLFESKLIMAKRNYASVEQQRIYQNTEHKTRRRLLCVLKKGHREQMVNKILNVDQEHKVRIEDFKKDEYQVICYVRKSPGKEDASTRSRLLDLMVDRLIKNSSVNTVFASYSSTSKQPFADSDKTNPIHVPKTPGNTQVVSRPSLSEIWEAHFQYIFNDVPFVTNRIAAIAVLHIRRLELEESLTSIT</sequence>
<evidence type="ECO:0000313" key="2">
    <source>
        <dbReference type="Proteomes" id="UP000077315"/>
    </source>
</evidence>
<dbReference type="RefSeq" id="XP_018296359.1">
    <property type="nucleotide sequence ID" value="XM_018442157.1"/>
</dbReference>